<evidence type="ECO:0000313" key="2">
    <source>
        <dbReference type="Proteomes" id="UP000772434"/>
    </source>
</evidence>
<protein>
    <submittedName>
        <fullName evidence="1">Uncharacterized protein</fullName>
    </submittedName>
</protein>
<evidence type="ECO:0000313" key="1">
    <source>
        <dbReference type="EMBL" id="KAF9070216.1"/>
    </source>
</evidence>
<comment type="caution">
    <text evidence="1">The sequence shown here is derived from an EMBL/GenBank/DDBJ whole genome shotgun (WGS) entry which is preliminary data.</text>
</comment>
<dbReference type="Proteomes" id="UP000772434">
    <property type="component" value="Unassembled WGS sequence"/>
</dbReference>
<keyword evidence="2" id="KW-1185">Reference proteome</keyword>
<gene>
    <name evidence="1" type="ORF">BDP27DRAFT_1420263</name>
</gene>
<proteinExistence type="predicted"/>
<dbReference type="OrthoDB" id="3065408at2759"/>
<dbReference type="EMBL" id="JADNRY010000043">
    <property type="protein sequence ID" value="KAF9070216.1"/>
    <property type="molecule type" value="Genomic_DNA"/>
</dbReference>
<accession>A0A9P5U8P3</accession>
<reference evidence="1" key="1">
    <citation type="submission" date="2020-11" db="EMBL/GenBank/DDBJ databases">
        <authorList>
            <consortium name="DOE Joint Genome Institute"/>
            <person name="Ahrendt S."/>
            <person name="Riley R."/>
            <person name="Andreopoulos W."/>
            <person name="Labutti K."/>
            <person name="Pangilinan J."/>
            <person name="Ruiz-Duenas F.J."/>
            <person name="Barrasa J.M."/>
            <person name="Sanchez-Garcia M."/>
            <person name="Camarero S."/>
            <person name="Miyauchi S."/>
            <person name="Serrano A."/>
            <person name="Linde D."/>
            <person name="Babiker R."/>
            <person name="Drula E."/>
            <person name="Ayuso-Fernandez I."/>
            <person name="Pacheco R."/>
            <person name="Padilla G."/>
            <person name="Ferreira P."/>
            <person name="Barriuso J."/>
            <person name="Kellner H."/>
            <person name="Castanera R."/>
            <person name="Alfaro M."/>
            <person name="Ramirez L."/>
            <person name="Pisabarro A.G."/>
            <person name="Kuo A."/>
            <person name="Tritt A."/>
            <person name="Lipzen A."/>
            <person name="He G."/>
            <person name="Yan M."/>
            <person name="Ng V."/>
            <person name="Cullen D."/>
            <person name="Martin F."/>
            <person name="Rosso M.-N."/>
            <person name="Henrissat B."/>
            <person name="Hibbett D."/>
            <person name="Martinez A.T."/>
            <person name="Grigoriev I.V."/>
        </authorList>
    </citation>
    <scope>NUCLEOTIDE SEQUENCE</scope>
    <source>
        <strain evidence="1">AH 40177</strain>
    </source>
</reference>
<sequence>MRKVSTCYFAYGRSFEGDAFTKINDDITANRVNPLVLRAVYKALQPGYIYIEAQSMLSRNTPLAAYLRTIPGLVYLSSPKISFANEQAWSRKHERVKKPPPPTWSAPDSTMPIYQNITDAGFNPQTQTESGLPPGTWVVPSSGRYKGYVGLVIKDNYESVDMSVSALVMFIPRIKFPNAALSKQPPKATLPVDFRKSPMQWPDFEYHSRLEALCIEDNSGVHAAFAELPMPDKLWHDLHTRVPPPESWCFLEGDHVALTDRFGTTGSLLMRCDLANLRPGVVGTVLTVEKYACDVDLHELGHRSIPFYNLVKTIDVGRSVKISDMAGNLQEIKHIELGESALSLVSASRVMLAGRDSIVTHCYEVPSYGESLNIWVQDLELVITLDPNSILDNTDNQVYLRHFPPSVPHQVFNEFSVVEKQQPVMTSVKESAWLLQNNHRSMHIHPSQYYELGSFRPPGRLPWFGVRVNVDLGEVMASGEVQDVVPHPDNASEFQVLVVAYDDEGNRQSSWFDYCNIRRQDNHGQLHEFNTYTGRIPWQGVQVQVIHGPLKDFGVGIVKDVSVNSDPKNISGLVLDLEFESGYVYVVQPMIGIIAEHNLTAAITSCYAFQQDFWLLDRRISHALGSREIYVLVPAEGKDVRILFHLTSTGLKLQGGDNHKGGRKAVNAIDPRTLSMSPMSLKLKGGSTANGLYIIGQGEHAGKLTRRVNYIQTYPPNPENDTWVLQVVRCVWVQGKALDHKESIVTQEPLLRLRKQVLALVHETDKEKAQGNTIMATLHLQQGGAAPGFTLVNGQAAKIRR</sequence>
<organism evidence="1 2">
    <name type="scientific">Rhodocollybia butyracea</name>
    <dbReference type="NCBI Taxonomy" id="206335"/>
    <lineage>
        <taxon>Eukaryota</taxon>
        <taxon>Fungi</taxon>
        <taxon>Dikarya</taxon>
        <taxon>Basidiomycota</taxon>
        <taxon>Agaricomycotina</taxon>
        <taxon>Agaricomycetes</taxon>
        <taxon>Agaricomycetidae</taxon>
        <taxon>Agaricales</taxon>
        <taxon>Marasmiineae</taxon>
        <taxon>Omphalotaceae</taxon>
        <taxon>Rhodocollybia</taxon>
    </lineage>
</organism>
<dbReference type="AlphaFoldDB" id="A0A9P5U8P3"/>
<name>A0A9P5U8P3_9AGAR</name>